<dbReference type="AlphaFoldDB" id="A0A226CWA8"/>
<feature type="chain" id="PRO_5012691588" evidence="1">
    <location>
        <begin position="26"/>
        <end position="256"/>
    </location>
</feature>
<organism evidence="2 3">
    <name type="scientific">Folsomia candida</name>
    <name type="common">Springtail</name>
    <dbReference type="NCBI Taxonomy" id="158441"/>
    <lineage>
        <taxon>Eukaryota</taxon>
        <taxon>Metazoa</taxon>
        <taxon>Ecdysozoa</taxon>
        <taxon>Arthropoda</taxon>
        <taxon>Hexapoda</taxon>
        <taxon>Collembola</taxon>
        <taxon>Entomobryomorpha</taxon>
        <taxon>Isotomoidea</taxon>
        <taxon>Isotomidae</taxon>
        <taxon>Proisotominae</taxon>
        <taxon>Folsomia</taxon>
    </lineage>
</organism>
<protein>
    <submittedName>
        <fullName evidence="2">Uncharacterized protein</fullName>
    </submittedName>
</protein>
<feature type="signal peptide" evidence="1">
    <location>
        <begin position="1"/>
        <end position="25"/>
    </location>
</feature>
<name>A0A226CWA8_FOLCA</name>
<evidence type="ECO:0000313" key="3">
    <source>
        <dbReference type="Proteomes" id="UP000198287"/>
    </source>
</evidence>
<dbReference type="SUPFAM" id="SSF117281">
    <property type="entry name" value="Kelch motif"/>
    <property type="match status" value="1"/>
</dbReference>
<dbReference type="EMBL" id="LNIX01000062">
    <property type="protein sequence ID" value="OXA37229.1"/>
    <property type="molecule type" value="Genomic_DNA"/>
</dbReference>
<dbReference type="OrthoDB" id="432528at2759"/>
<keyword evidence="1" id="KW-0732">Signal</keyword>
<reference evidence="2 3" key="1">
    <citation type="submission" date="2015-12" db="EMBL/GenBank/DDBJ databases">
        <title>The genome of Folsomia candida.</title>
        <authorList>
            <person name="Faddeeva A."/>
            <person name="Derks M.F."/>
            <person name="Anvar Y."/>
            <person name="Smit S."/>
            <person name="Van Straalen N."/>
            <person name="Roelofs D."/>
        </authorList>
    </citation>
    <scope>NUCLEOTIDE SEQUENCE [LARGE SCALE GENOMIC DNA]</scope>
    <source>
        <strain evidence="2 3">VU population</strain>
        <tissue evidence="2">Whole body</tissue>
    </source>
</reference>
<proteinExistence type="predicted"/>
<sequence>MLAIKNVPKFLLVSIALSQLHPVSGALVAKLYNATVPVVTLFAGVSYDGDDSIYHFGGWNIFPTETDPQPMMDAIWRYSISADAFELVARLPFGMVLTSIVNSVEGTYYIFGGLLDETNWQQYSVFKLSVESGTVTEVAQLPNIGHYYGAFKRDEETVFLIRNSPSAVAENQTVLRYDAIREEGTLINFGEKNFTGYATSPTDSLRRYGYAMGSYNSVSSLLDSTFGRKTLSTFRLKFPLREFPRMGWDGQSSSPS</sequence>
<gene>
    <name evidence="2" type="ORF">Fcan01_28007</name>
</gene>
<evidence type="ECO:0000256" key="1">
    <source>
        <dbReference type="SAM" id="SignalP"/>
    </source>
</evidence>
<dbReference type="Gene3D" id="2.120.10.80">
    <property type="entry name" value="Kelch-type beta propeller"/>
    <property type="match status" value="1"/>
</dbReference>
<keyword evidence="3" id="KW-1185">Reference proteome</keyword>
<evidence type="ECO:0000313" key="2">
    <source>
        <dbReference type="EMBL" id="OXA37229.1"/>
    </source>
</evidence>
<dbReference type="InterPro" id="IPR015915">
    <property type="entry name" value="Kelch-typ_b-propeller"/>
</dbReference>
<dbReference type="Proteomes" id="UP000198287">
    <property type="component" value="Unassembled WGS sequence"/>
</dbReference>
<accession>A0A226CWA8</accession>
<comment type="caution">
    <text evidence="2">The sequence shown here is derived from an EMBL/GenBank/DDBJ whole genome shotgun (WGS) entry which is preliminary data.</text>
</comment>